<evidence type="ECO:0000256" key="1">
    <source>
        <dbReference type="SAM" id="MobiDB-lite"/>
    </source>
</evidence>
<comment type="caution">
    <text evidence="2">The sequence shown here is derived from an EMBL/GenBank/DDBJ whole genome shotgun (WGS) entry which is preliminary data.</text>
</comment>
<dbReference type="AlphaFoldDB" id="A0ABD0QBQ0"/>
<keyword evidence="3" id="KW-1185">Reference proteome</keyword>
<feature type="non-terminal residue" evidence="2">
    <location>
        <position position="78"/>
    </location>
</feature>
<evidence type="ECO:0000313" key="2">
    <source>
        <dbReference type="EMBL" id="KAL0183683.1"/>
    </source>
</evidence>
<protein>
    <recommendedName>
        <fullName evidence="4">Ubinuclein 1</fullName>
    </recommendedName>
</protein>
<proteinExistence type="predicted"/>
<feature type="region of interest" description="Disordered" evidence="1">
    <location>
        <begin position="1"/>
        <end position="28"/>
    </location>
</feature>
<feature type="non-terminal residue" evidence="2">
    <location>
        <position position="1"/>
    </location>
</feature>
<gene>
    <name evidence="2" type="ORF">M9458_019379</name>
</gene>
<sequence>GEAFQACLPRKPIPKGPPSAHPGFDAPLKSDLVSLSSLMHSLSQHSQRGNIPLQQQQQQLDIDWPTLREGRNAGLPNR</sequence>
<evidence type="ECO:0000313" key="3">
    <source>
        <dbReference type="Proteomes" id="UP001529510"/>
    </source>
</evidence>
<name>A0ABD0QBQ0_CIRMR</name>
<feature type="region of interest" description="Disordered" evidence="1">
    <location>
        <begin position="40"/>
        <end position="78"/>
    </location>
</feature>
<evidence type="ECO:0008006" key="4">
    <source>
        <dbReference type="Google" id="ProtNLM"/>
    </source>
</evidence>
<dbReference type="Proteomes" id="UP001529510">
    <property type="component" value="Unassembled WGS sequence"/>
</dbReference>
<accession>A0ABD0QBQ0</accession>
<dbReference type="EMBL" id="JAMKFB020000009">
    <property type="protein sequence ID" value="KAL0183683.1"/>
    <property type="molecule type" value="Genomic_DNA"/>
</dbReference>
<reference evidence="2 3" key="1">
    <citation type="submission" date="2024-05" db="EMBL/GenBank/DDBJ databases">
        <title>Genome sequencing and assembly of Indian major carp, Cirrhinus mrigala (Hamilton, 1822).</title>
        <authorList>
            <person name="Mohindra V."/>
            <person name="Chowdhury L.M."/>
            <person name="Lal K."/>
            <person name="Jena J.K."/>
        </authorList>
    </citation>
    <scope>NUCLEOTIDE SEQUENCE [LARGE SCALE GENOMIC DNA]</scope>
    <source>
        <strain evidence="2">CM1030</strain>
        <tissue evidence="2">Blood</tissue>
    </source>
</reference>
<organism evidence="2 3">
    <name type="scientific">Cirrhinus mrigala</name>
    <name type="common">Mrigala</name>
    <dbReference type="NCBI Taxonomy" id="683832"/>
    <lineage>
        <taxon>Eukaryota</taxon>
        <taxon>Metazoa</taxon>
        <taxon>Chordata</taxon>
        <taxon>Craniata</taxon>
        <taxon>Vertebrata</taxon>
        <taxon>Euteleostomi</taxon>
        <taxon>Actinopterygii</taxon>
        <taxon>Neopterygii</taxon>
        <taxon>Teleostei</taxon>
        <taxon>Ostariophysi</taxon>
        <taxon>Cypriniformes</taxon>
        <taxon>Cyprinidae</taxon>
        <taxon>Labeoninae</taxon>
        <taxon>Labeonini</taxon>
        <taxon>Cirrhinus</taxon>
    </lineage>
</organism>